<reference evidence="11 12" key="1">
    <citation type="journal article" date="2007" name="Science">
        <title>The Chlamydomonas genome reveals the evolution of key animal and plant functions.</title>
        <authorList>
            <person name="Merchant S.S."/>
            <person name="Prochnik S.E."/>
            <person name="Vallon O."/>
            <person name="Harris E.H."/>
            <person name="Karpowicz S.J."/>
            <person name="Witman G.B."/>
            <person name="Terry A."/>
            <person name="Salamov A."/>
            <person name="Fritz-Laylin L.K."/>
            <person name="Marechal-Drouard L."/>
            <person name="Marshall W.F."/>
            <person name="Qu L.H."/>
            <person name="Nelson D.R."/>
            <person name="Sanderfoot A.A."/>
            <person name="Spalding M.H."/>
            <person name="Kapitonov V.V."/>
            <person name="Ren Q."/>
            <person name="Ferris P."/>
            <person name="Lindquist E."/>
            <person name="Shapiro H."/>
            <person name="Lucas S.M."/>
            <person name="Grimwood J."/>
            <person name="Schmutz J."/>
            <person name="Cardol P."/>
            <person name="Cerutti H."/>
            <person name="Chanfreau G."/>
            <person name="Chen C.L."/>
            <person name="Cognat V."/>
            <person name="Croft M.T."/>
            <person name="Dent R."/>
            <person name="Dutcher S."/>
            <person name="Fernandez E."/>
            <person name="Fukuzawa H."/>
            <person name="Gonzalez-Ballester D."/>
            <person name="Gonzalez-Halphen D."/>
            <person name="Hallmann A."/>
            <person name="Hanikenne M."/>
            <person name="Hippler M."/>
            <person name="Inwood W."/>
            <person name="Jabbari K."/>
            <person name="Kalanon M."/>
            <person name="Kuras R."/>
            <person name="Lefebvre P.A."/>
            <person name="Lemaire S.D."/>
            <person name="Lobanov A.V."/>
            <person name="Lohr M."/>
            <person name="Manuell A."/>
            <person name="Meier I."/>
            <person name="Mets L."/>
            <person name="Mittag M."/>
            <person name="Mittelmeier T."/>
            <person name="Moroney J.V."/>
            <person name="Moseley J."/>
            <person name="Napoli C."/>
            <person name="Nedelcu A.M."/>
            <person name="Niyogi K."/>
            <person name="Novoselov S.V."/>
            <person name="Paulsen I.T."/>
            <person name="Pazour G."/>
            <person name="Purton S."/>
            <person name="Ral J.P."/>
            <person name="Riano-Pachon D.M."/>
            <person name="Riekhof W."/>
            <person name="Rymarquis L."/>
            <person name="Schroda M."/>
            <person name="Stern D."/>
            <person name="Umen J."/>
            <person name="Willows R."/>
            <person name="Wilson N."/>
            <person name="Zimmer S.L."/>
            <person name="Allmer J."/>
            <person name="Balk J."/>
            <person name="Bisova K."/>
            <person name="Chen C.J."/>
            <person name="Elias M."/>
            <person name="Gendler K."/>
            <person name="Hauser C."/>
            <person name="Lamb M.R."/>
            <person name="Ledford H."/>
            <person name="Long J.C."/>
            <person name="Minagawa J."/>
            <person name="Page M.D."/>
            <person name="Pan J."/>
            <person name="Pootakham W."/>
            <person name="Roje S."/>
            <person name="Rose A."/>
            <person name="Stahlberg E."/>
            <person name="Terauchi A.M."/>
            <person name="Yang P."/>
            <person name="Ball S."/>
            <person name="Bowler C."/>
            <person name="Dieckmann C.L."/>
            <person name="Gladyshev V.N."/>
            <person name="Green P."/>
            <person name="Jorgensen R."/>
            <person name="Mayfield S."/>
            <person name="Mueller-Roeber B."/>
            <person name="Rajamani S."/>
            <person name="Sayre R.T."/>
            <person name="Brokstein P."/>
            <person name="Dubchak I."/>
            <person name="Goodstein D."/>
            <person name="Hornick L."/>
            <person name="Huang Y.W."/>
            <person name="Jhaveri J."/>
            <person name="Luo Y."/>
            <person name="Martinez D."/>
            <person name="Ngau W.C."/>
            <person name="Otillar B."/>
            <person name="Poliakov A."/>
            <person name="Porter A."/>
            <person name="Szajkowski L."/>
            <person name="Werner G."/>
            <person name="Zhou K."/>
            <person name="Grigoriev I.V."/>
            <person name="Rokhsar D.S."/>
            <person name="Grossman A.R."/>
        </authorList>
    </citation>
    <scope>NUCLEOTIDE SEQUENCE [LARGE SCALE GENOMIC DNA]</scope>
    <source>
        <strain evidence="12">CC-503</strain>
    </source>
</reference>
<dbReference type="AlphaFoldDB" id="A0A2K3E563"/>
<evidence type="ECO:0000313" key="12">
    <source>
        <dbReference type="Proteomes" id="UP000006906"/>
    </source>
</evidence>
<sequence length="509" mass="49532">MENGTWPGRALASNLVASLPTSPGEVASIFWSGALAGFCLEAAVHGTQALHSRYEQLRRGHPLSTLGVKWWAAALRTPARPRGPYQGAVGTLAAGTLWSGIFGSVYVPVRAAVDATLPPDQTGWGPAAAAAAGSIAASSVRVPLQVVKGRMQAHEFFCSLQAFELILRREGPAALYRGWARSVSKNAPFDAVLFLLYDIGKTRITELNRARGGGGGGGGAAAAACASGGSHGAPLAATACGQGSTGAASGAAWGAAGGASGDGTGPAVGGHAEAGLDSSGAHADAADGSSRYSSSASSGGEGSGEADGDGMYRTADAAVVGGLAGALTGLLTSPPELWRLRGQLMQQAEAAAATAALMAAAGGGGGGAGGGRVATAVALGASGTAAASAAGGTARRAMPPFASDGGGGGGAAAAAARLRAVVAAALRGSLRARVLWAALEGAVFFSALETLIPVCDRVFMPAAESQHQSAESATAGGGGGGGGGQDYSEAAGLLGGSSPLRHPAHPLHW</sequence>
<dbReference type="KEGG" id="cre:CHLRE_01g007450v5"/>
<keyword evidence="4 8" id="KW-0812">Transmembrane</keyword>
<dbReference type="PROSITE" id="PS50920">
    <property type="entry name" value="SOLCAR"/>
    <property type="match status" value="1"/>
</dbReference>
<keyword evidence="7 8" id="KW-0472">Membrane</keyword>
<dbReference type="Proteomes" id="UP000006906">
    <property type="component" value="Chromosome 1"/>
</dbReference>
<evidence type="ECO:0000256" key="3">
    <source>
        <dbReference type="ARBA" id="ARBA00022448"/>
    </source>
</evidence>
<dbReference type="Gramene" id="PNW87929">
    <property type="protein sequence ID" value="PNW87929"/>
    <property type="gene ID" value="CHLRE_01g007450v5"/>
</dbReference>
<dbReference type="InParanoid" id="A0A2K3E563"/>
<dbReference type="InterPro" id="IPR023395">
    <property type="entry name" value="MCP_dom_sf"/>
</dbReference>
<evidence type="ECO:0000256" key="4">
    <source>
        <dbReference type="ARBA" id="ARBA00022692"/>
    </source>
</evidence>
<dbReference type="Gene3D" id="1.50.40.10">
    <property type="entry name" value="Mitochondrial carrier domain"/>
    <property type="match status" value="1"/>
</dbReference>
<accession>A0A2K3E563</accession>
<evidence type="ECO:0008006" key="13">
    <source>
        <dbReference type="Google" id="ProtNLM"/>
    </source>
</evidence>
<evidence type="ECO:0000256" key="9">
    <source>
        <dbReference type="RuleBase" id="RU000488"/>
    </source>
</evidence>
<organism evidence="11 12">
    <name type="scientific">Chlamydomonas reinhardtii</name>
    <name type="common">Chlamydomonas smithii</name>
    <dbReference type="NCBI Taxonomy" id="3055"/>
    <lineage>
        <taxon>Eukaryota</taxon>
        <taxon>Viridiplantae</taxon>
        <taxon>Chlorophyta</taxon>
        <taxon>core chlorophytes</taxon>
        <taxon>Chlorophyceae</taxon>
        <taxon>CS clade</taxon>
        <taxon>Chlamydomonadales</taxon>
        <taxon>Chlamydomonadaceae</taxon>
        <taxon>Chlamydomonas</taxon>
    </lineage>
</organism>
<dbReference type="Pfam" id="PF00153">
    <property type="entry name" value="Mito_carr"/>
    <property type="match status" value="1"/>
</dbReference>
<keyword evidence="6" id="KW-1133">Transmembrane helix</keyword>
<evidence type="ECO:0000256" key="2">
    <source>
        <dbReference type="ARBA" id="ARBA00006375"/>
    </source>
</evidence>
<dbReference type="GeneID" id="5725830"/>
<dbReference type="PaxDb" id="3055-EDO98277"/>
<keyword evidence="3 9" id="KW-0813">Transport</keyword>
<evidence type="ECO:0000256" key="1">
    <source>
        <dbReference type="ARBA" id="ARBA00004141"/>
    </source>
</evidence>
<feature type="compositionally biased region" description="Gly residues" evidence="10">
    <location>
        <begin position="255"/>
        <end position="268"/>
    </location>
</feature>
<keyword evidence="12" id="KW-1185">Reference proteome</keyword>
<dbReference type="InterPro" id="IPR018108">
    <property type="entry name" value="MCP_transmembrane"/>
</dbReference>
<dbReference type="RefSeq" id="XP_042928139.1">
    <property type="nucleotide sequence ID" value="XM_043058225.1"/>
</dbReference>
<name>A0A2K3E563_CHLRE</name>
<dbReference type="GO" id="GO:0005743">
    <property type="term" value="C:mitochondrial inner membrane"/>
    <property type="evidence" value="ECO:0000318"/>
    <property type="project" value="GO_Central"/>
</dbReference>
<evidence type="ECO:0000256" key="8">
    <source>
        <dbReference type="PROSITE-ProRule" id="PRU00282"/>
    </source>
</evidence>
<gene>
    <name evidence="11" type="ORF">CHLRE_01g007450v5</name>
</gene>
<evidence type="ECO:0000313" key="11">
    <source>
        <dbReference type="EMBL" id="PNW87929.1"/>
    </source>
</evidence>
<dbReference type="OrthoDB" id="545572at2759"/>
<feature type="region of interest" description="Disordered" evidence="10">
    <location>
        <begin position="251"/>
        <end position="310"/>
    </location>
</feature>
<evidence type="ECO:0000256" key="5">
    <source>
        <dbReference type="ARBA" id="ARBA00022737"/>
    </source>
</evidence>
<evidence type="ECO:0000256" key="10">
    <source>
        <dbReference type="SAM" id="MobiDB-lite"/>
    </source>
</evidence>
<evidence type="ECO:0000256" key="7">
    <source>
        <dbReference type="ARBA" id="ARBA00023136"/>
    </source>
</evidence>
<feature type="compositionally biased region" description="Low complexity" evidence="10">
    <location>
        <begin position="275"/>
        <end position="298"/>
    </location>
</feature>
<evidence type="ECO:0000256" key="6">
    <source>
        <dbReference type="ARBA" id="ARBA00022989"/>
    </source>
</evidence>
<dbReference type="SUPFAM" id="SSF103506">
    <property type="entry name" value="Mitochondrial carrier"/>
    <property type="match status" value="1"/>
</dbReference>
<feature type="region of interest" description="Disordered" evidence="10">
    <location>
        <begin position="469"/>
        <end position="509"/>
    </location>
</feature>
<dbReference type="EMBL" id="CM008962">
    <property type="protein sequence ID" value="PNW87929.1"/>
    <property type="molecule type" value="Genomic_DNA"/>
</dbReference>
<protein>
    <recommendedName>
        <fullName evidence="13">Mitochondrial carrier protein</fullName>
    </recommendedName>
</protein>
<keyword evidence="5" id="KW-0677">Repeat</keyword>
<feature type="repeat" description="Solcar" evidence="8">
    <location>
        <begin position="120"/>
        <end position="203"/>
    </location>
</feature>
<dbReference type="GO" id="GO:0000095">
    <property type="term" value="F:S-adenosyl-L-methionine transmembrane transporter activity"/>
    <property type="evidence" value="ECO:0000318"/>
    <property type="project" value="GO_Central"/>
</dbReference>
<dbReference type="PANTHER" id="PTHR45667">
    <property type="entry name" value="S-ADENOSYLMETHIONINE MITOCHONDRIAL CARRIER PROTEIN"/>
    <property type="match status" value="1"/>
</dbReference>
<feature type="compositionally biased region" description="Gly residues" evidence="10">
    <location>
        <begin position="475"/>
        <end position="485"/>
    </location>
</feature>
<comment type="subcellular location">
    <subcellularLocation>
        <location evidence="1">Membrane</location>
        <topology evidence="1">Multi-pass membrane protein</topology>
    </subcellularLocation>
</comment>
<comment type="similarity">
    <text evidence="2 9">Belongs to the mitochondrial carrier (TC 2.A.29) family.</text>
</comment>
<proteinExistence type="inferred from homology"/>